<name>A0A645JK10_9ZZZZ</name>
<protein>
    <submittedName>
        <fullName evidence="1">Uncharacterized protein</fullName>
    </submittedName>
</protein>
<dbReference type="EMBL" id="VSSQ01144313">
    <property type="protein sequence ID" value="MPN64008.1"/>
    <property type="molecule type" value="Genomic_DNA"/>
</dbReference>
<evidence type="ECO:0000313" key="1">
    <source>
        <dbReference type="EMBL" id="MPN64008.1"/>
    </source>
</evidence>
<dbReference type="AlphaFoldDB" id="A0A645JK10"/>
<gene>
    <name evidence="1" type="ORF">SDC9_211777</name>
</gene>
<accession>A0A645JK10</accession>
<sequence length="137" mass="16347">MFAPFVIKRYRFRGILAPNRPVRRANNLDRNSFQLYNSFLDHIAVLTHYIRIIPKHLTLVSSFKIDLIIKYSPIQSSKRSKCITGEQYLVSHIICHHCLRPMYPRCHYKFQFVITQIQLLIITYLNELIWLQLVVCL</sequence>
<organism evidence="1">
    <name type="scientific">bioreactor metagenome</name>
    <dbReference type="NCBI Taxonomy" id="1076179"/>
    <lineage>
        <taxon>unclassified sequences</taxon>
        <taxon>metagenomes</taxon>
        <taxon>ecological metagenomes</taxon>
    </lineage>
</organism>
<reference evidence="1" key="1">
    <citation type="submission" date="2019-08" db="EMBL/GenBank/DDBJ databases">
        <authorList>
            <person name="Kucharzyk K."/>
            <person name="Murdoch R.W."/>
            <person name="Higgins S."/>
            <person name="Loffler F."/>
        </authorList>
    </citation>
    <scope>NUCLEOTIDE SEQUENCE</scope>
</reference>
<comment type="caution">
    <text evidence="1">The sequence shown here is derived from an EMBL/GenBank/DDBJ whole genome shotgun (WGS) entry which is preliminary data.</text>
</comment>
<proteinExistence type="predicted"/>